<keyword evidence="1" id="KW-0285">Flavoprotein</keyword>
<keyword evidence="6" id="KW-1185">Reference proteome</keyword>
<dbReference type="Gene3D" id="3.40.109.10">
    <property type="entry name" value="NADH Oxidase"/>
    <property type="match status" value="1"/>
</dbReference>
<evidence type="ECO:0000256" key="3">
    <source>
        <dbReference type="ARBA" id="ARBA00023002"/>
    </source>
</evidence>
<dbReference type="CDD" id="cd02136">
    <property type="entry name" value="PnbA_NfnB-like"/>
    <property type="match status" value="1"/>
</dbReference>
<evidence type="ECO:0000313" key="6">
    <source>
        <dbReference type="Proteomes" id="UP000319555"/>
    </source>
</evidence>
<proteinExistence type="predicted"/>
<dbReference type="SUPFAM" id="SSF55469">
    <property type="entry name" value="FMN-dependent nitroreductase-like"/>
    <property type="match status" value="1"/>
</dbReference>
<dbReference type="InterPro" id="IPR000415">
    <property type="entry name" value="Nitroreductase-like"/>
</dbReference>
<dbReference type="OrthoDB" id="9802510at2"/>
<sequence>MTLSALNNLLDQRHSCRAFLSDPVPKDQINQILTSAARVPSWCNAQPWNVTITSGPETDKLRKALQDEVIADTPSPDLPFPASYSGIYQERRRECGWALYEAVGVERGDRAGSTRQMMENFALFGAPHCAIISSPTELGAYGAMDCGGFVTAFTLAAQALGIATIPQAAVASYGPFLHRYFNIPDDRLILCAISFGFADKDHPANGFRTSRAAPDAFVEWVD</sequence>
<evidence type="ECO:0000256" key="1">
    <source>
        <dbReference type="ARBA" id="ARBA00022630"/>
    </source>
</evidence>
<dbReference type="PANTHER" id="PTHR23026">
    <property type="entry name" value="NADPH NITROREDUCTASE"/>
    <property type="match status" value="1"/>
</dbReference>
<gene>
    <name evidence="5" type="ORF">SAMN06265380_104134</name>
</gene>
<dbReference type="GO" id="GO:0016491">
    <property type="term" value="F:oxidoreductase activity"/>
    <property type="evidence" value="ECO:0007669"/>
    <property type="project" value="UniProtKB-KW"/>
</dbReference>
<protein>
    <submittedName>
        <fullName evidence="5">Nitroreductase</fullName>
    </submittedName>
</protein>
<feature type="domain" description="Nitroreductase" evidence="4">
    <location>
        <begin position="11"/>
        <end position="196"/>
    </location>
</feature>
<dbReference type="RefSeq" id="WP_142636711.1">
    <property type="nucleotide sequence ID" value="NZ_FXTE01000004.1"/>
</dbReference>
<keyword evidence="2" id="KW-0288">FMN</keyword>
<dbReference type="Pfam" id="PF00881">
    <property type="entry name" value="Nitroreductase"/>
    <property type="match status" value="1"/>
</dbReference>
<accession>A0A521D3U0</accession>
<name>A0A521D3U0_9RHOB</name>
<dbReference type="Proteomes" id="UP000319555">
    <property type="component" value="Unassembled WGS sequence"/>
</dbReference>
<evidence type="ECO:0000313" key="5">
    <source>
        <dbReference type="EMBL" id="SMO65590.1"/>
    </source>
</evidence>
<evidence type="ECO:0000259" key="4">
    <source>
        <dbReference type="Pfam" id="PF00881"/>
    </source>
</evidence>
<dbReference type="InterPro" id="IPR050627">
    <property type="entry name" value="Nitroreductase/BluB"/>
</dbReference>
<dbReference type="EMBL" id="FXTE01000004">
    <property type="protein sequence ID" value="SMO65590.1"/>
    <property type="molecule type" value="Genomic_DNA"/>
</dbReference>
<dbReference type="InterPro" id="IPR029479">
    <property type="entry name" value="Nitroreductase"/>
</dbReference>
<dbReference type="AlphaFoldDB" id="A0A521D3U0"/>
<reference evidence="5 6" key="1">
    <citation type="submission" date="2017-05" db="EMBL/GenBank/DDBJ databases">
        <authorList>
            <person name="Varghese N."/>
            <person name="Submissions S."/>
        </authorList>
    </citation>
    <scope>NUCLEOTIDE SEQUENCE [LARGE SCALE GENOMIC DNA]</scope>
    <source>
        <strain evidence="5 6">DSM 28009</strain>
    </source>
</reference>
<dbReference type="PANTHER" id="PTHR23026:SF90">
    <property type="entry name" value="IODOTYROSINE DEIODINASE 1"/>
    <property type="match status" value="1"/>
</dbReference>
<keyword evidence="3" id="KW-0560">Oxidoreductase</keyword>
<organism evidence="5 6">
    <name type="scientific">Ruegeria faecimaris</name>
    <dbReference type="NCBI Taxonomy" id="686389"/>
    <lineage>
        <taxon>Bacteria</taxon>
        <taxon>Pseudomonadati</taxon>
        <taxon>Pseudomonadota</taxon>
        <taxon>Alphaproteobacteria</taxon>
        <taxon>Rhodobacterales</taxon>
        <taxon>Roseobacteraceae</taxon>
        <taxon>Ruegeria</taxon>
    </lineage>
</organism>
<evidence type="ECO:0000256" key="2">
    <source>
        <dbReference type="ARBA" id="ARBA00022643"/>
    </source>
</evidence>